<proteinExistence type="inferred from homology"/>
<feature type="domain" description="FlgD Tudor-like" evidence="8">
    <location>
        <begin position="87"/>
        <end position="230"/>
    </location>
</feature>
<dbReference type="InterPro" id="IPR025963">
    <property type="entry name" value="FLgD_Tudor"/>
</dbReference>
<evidence type="ECO:0000256" key="3">
    <source>
        <dbReference type="ARBA" id="ARBA00022795"/>
    </source>
</evidence>
<dbReference type="Pfam" id="PF03963">
    <property type="entry name" value="FlgD"/>
    <property type="match status" value="1"/>
</dbReference>
<dbReference type="Proteomes" id="UP001254564">
    <property type="component" value="Unassembled WGS sequence"/>
</dbReference>
<dbReference type="EMBL" id="JARWAN010000008">
    <property type="protein sequence ID" value="MDR5898757.1"/>
    <property type="molecule type" value="Genomic_DNA"/>
</dbReference>
<evidence type="ECO:0000256" key="6">
    <source>
        <dbReference type="SAM" id="MobiDB-lite"/>
    </source>
</evidence>
<keyword evidence="3 5" id="KW-1005">Bacterial flagellum biogenesis</keyword>
<comment type="caution">
    <text evidence="9">The sequence shown here is derived from an EMBL/GenBank/DDBJ whole genome shotgun (WGS) entry which is preliminary data.</text>
</comment>
<comment type="function">
    <text evidence="4 5">Required for flagellar hook formation. May act as a scaffolding protein.</text>
</comment>
<dbReference type="InterPro" id="IPR005648">
    <property type="entry name" value="FlgD"/>
</dbReference>
<dbReference type="Pfam" id="PF13861">
    <property type="entry name" value="FLgD_tudor"/>
    <property type="match status" value="1"/>
</dbReference>
<evidence type="ECO:0000256" key="1">
    <source>
        <dbReference type="ARBA" id="ARBA00010577"/>
    </source>
</evidence>
<dbReference type="Gene3D" id="2.30.30.910">
    <property type="match status" value="1"/>
</dbReference>
<dbReference type="Gene3D" id="2.60.40.4070">
    <property type="match status" value="1"/>
</dbReference>
<keyword evidence="9" id="KW-0282">Flagellum</keyword>
<feature type="domain" description="FlgD/Vpr Ig-like" evidence="7">
    <location>
        <begin position="119"/>
        <end position="184"/>
    </location>
</feature>
<evidence type="ECO:0000256" key="4">
    <source>
        <dbReference type="ARBA" id="ARBA00024746"/>
    </source>
</evidence>
<evidence type="ECO:0000256" key="2">
    <source>
        <dbReference type="ARBA" id="ARBA00016013"/>
    </source>
</evidence>
<dbReference type="RefSeq" id="WP_309655671.1">
    <property type="nucleotide sequence ID" value="NZ_JARWAN010000008.1"/>
</dbReference>
<comment type="similarity">
    <text evidence="1 5">Belongs to the FlgD family.</text>
</comment>
<evidence type="ECO:0000256" key="5">
    <source>
        <dbReference type="RuleBase" id="RU362076"/>
    </source>
</evidence>
<organism evidence="9 10">
    <name type="scientific">Vreelandella vilamensis</name>
    <dbReference type="NCBI Taxonomy" id="531309"/>
    <lineage>
        <taxon>Bacteria</taxon>
        <taxon>Pseudomonadati</taxon>
        <taxon>Pseudomonadota</taxon>
        <taxon>Gammaproteobacteria</taxon>
        <taxon>Oceanospirillales</taxon>
        <taxon>Halomonadaceae</taxon>
        <taxon>Vreelandella</taxon>
    </lineage>
</organism>
<keyword evidence="9" id="KW-0969">Cilium</keyword>
<keyword evidence="10" id="KW-1185">Reference proteome</keyword>
<evidence type="ECO:0000259" key="7">
    <source>
        <dbReference type="Pfam" id="PF13860"/>
    </source>
</evidence>
<sequence length="233" mass="24844">MAIDTSTISSANARAANTSTPQLNQGQSDELRQSFLTLLLTQLENQDPLKPMENAEMTSQLAQINTLSGIEQLNKTLNGITQQMNASKMLEASGLIGNAVLVPGNSVKVSVDDEGASHATPFGVELEQPAERVEITVRNQGGVALYTQQVENVSAGVQSFKWNGLSNDGEPLPEGDYRVSVKAFDAEGEEMGADPLNYALVQGVTPSQNNGEVRLDLGAVYGQVAIDQVKQIL</sequence>
<dbReference type="Pfam" id="PF13860">
    <property type="entry name" value="FlgD_ig"/>
    <property type="match status" value="1"/>
</dbReference>
<reference evidence="9 10" key="1">
    <citation type="submission" date="2023-04" db="EMBL/GenBank/DDBJ databases">
        <title>A long-awaited taxogenomic arrangement of the family Halomonadaceae.</title>
        <authorList>
            <person name="De La Haba R."/>
            <person name="Chuvochina M."/>
            <person name="Wittouck S."/>
            <person name="Arahal D.R."/>
            <person name="Sanchez-Porro C."/>
            <person name="Hugenholtz P."/>
            <person name="Ventosa A."/>
        </authorList>
    </citation>
    <scope>NUCLEOTIDE SEQUENCE [LARGE SCALE GENOMIC DNA]</scope>
    <source>
        <strain evidence="9 10">DSM 21020</strain>
    </source>
</reference>
<dbReference type="InterPro" id="IPR025965">
    <property type="entry name" value="FlgD/Vpr_Ig-like"/>
</dbReference>
<feature type="compositionally biased region" description="Low complexity" evidence="6">
    <location>
        <begin position="1"/>
        <end position="20"/>
    </location>
</feature>
<evidence type="ECO:0000313" key="10">
    <source>
        <dbReference type="Proteomes" id="UP001254564"/>
    </source>
</evidence>
<protein>
    <recommendedName>
        <fullName evidence="2 5">Basal-body rod modification protein FlgD</fullName>
    </recommendedName>
</protein>
<keyword evidence="9" id="KW-0966">Cell projection</keyword>
<accession>A0ABU1H4S6</accession>
<name>A0ABU1H4S6_9GAMM</name>
<feature type="region of interest" description="Disordered" evidence="6">
    <location>
        <begin position="1"/>
        <end position="28"/>
    </location>
</feature>
<evidence type="ECO:0000259" key="8">
    <source>
        <dbReference type="Pfam" id="PF13861"/>
    </source>
</evidence>
<evidence type="ECO:0000313" key="9">
    <source>
        <dbReference type="EMBL" id="MDR5898757.1"/>
    </source>
</evidence>
<gene>
    <name evidence="9" type="ORF">QC823_07115</name>
</gene>